<evidence type="ECO:0000256" key="10">
    <source>
        <dbReference type="ARBA" id="ARBA00022989"/>
    </source>
</evidence>
<keyword evidence="8 17" id="KW-0808">Transferase</keyword>
<gene>
    <name evidence="19" type="ORF">C7381_10648</name>
</gene>
<dbReference type="GO" id="GO:0016020">
    <property type="term" value="C:membrane"/>
    <property type="evidence" value="ECO:0007669"/>
    <property type="project" value="UniProtKB-SubCell"/>
</dbReference>
<evidence type="ECO:0000256" key="16">
    <source>
        <dbReference type="NCBIfam" id="TIGR00560"/>
    </source>
</evidence>
<dbReference type="InterPro" id="IPR004570">
    <property type="entry name" value="Phosphatidylglycerol_P_synth"/>
</dbReference>
<evidence type="ECO:0000256" key="2">
    <source>
        <dbReference type="ARBA" id="ARBA00004141"/>
    </source>
</evidence>
<evidence type="ECO:0000313" key="20">
    <source>
        <dbReference type="Proteomes" id="UP000245793"/>
    </source>
</evidence>
<dbReference type="Gene3D" id="1.20.120.1760">
    <property type="match status" value="1"/>
</dbReference>
<evidence type="ECO:0000313" key="19">
    <source>
        <dbReference type="EMBL" id="PVY94175.1"/>
    </source>
</evidence>
<evidence type="ECO:0000256" key="8">
    <source>
        <dbReference type="ARBA" id="ARBA00022679"/>
    </source>
</evidence>
<dbReference type="AlphaFoldDB" id="A0A2U1E2Q3"/>
<comment type="pathway">
    <text evidence="3">Phospholipid metabolism; phosphatidylglycerol biosynthesis; phosphatidylglycerol from CDP-diacylglycerol: step 1/2.</text>
</comment>
<dbReference type="Pfam" id="PF01066">
    <property type="entry name" value="CDP-OH_P_transf"/>
    <property type="match status" value="1"/>
</dbReference>
<dbReference type="InterPro" id="IPR043130">
    <property type="entry name" value="CDP-OH_PTrfase_TM_dom"/>
</dbReference>
<feature type="transmembrane region" description="Helical" evidence="18">
    <location>
        <begin position="148"/>
        <end position="169"/>
    </location>
</feature>
<dbReference type="PIRSF" id="PIRSF000847">
    <property type="entry name" value="Phos_ph_gly_syn"/>
    <property type="match status" value="1"/>
</dbReference>
<evidence type="ECO:0000256" key="11">
    <source>
        <dbReference type="ARBA" id="ARBA00023098"/>
    </source>
</evidence>
<comment type="caution">
    <text evidence="19">The sequence shown here is derived from an EMBL/GenBank/DDBJ whole genome shotgun (WGS) entry which is preliminary data.</text>
</comment>
<keyword evidence="12 18" id="KW-0472">Membrane</keyword>
<keyword evidence="20" id="KW-1185">Reference proteome</keyword>
<keyword evidence="13" id="KW-0594">Phospholipid biosynthesis</keyword>
<proteinExistence type="inferred from homology"/>
<evidence type="ECO:0000256" key="9">
    <source>
        <dbReference type="ARBA" id="ARBA00022692"/>
    </source>
</evidence>
<dbReference type="EMBL" id="QEKV01000006">
    <property type="protein sequence ID" value="PVY94175.1"/>
    <property type="molecule type" value="Genomic_DNA"/>
</dbReference>
<evidence type="ECO:0000256" key="1">
    <source>
        <dbReference type="ARBA" id="ARBA00003973"/>
    </source>
</evidence>
<sequence>MNTPNKLTVLRIFLVPVFIALFYIYRETYISGIVFAIAALTDTLDGYLARKYNEITVFGKFMDPLADKILVLSALTIFVEQSIISAVSVIIIIFREFIISGFRLLAAQKGVTIAANFWGKLKTVVQLIGVLIVLFSNNIPYLNHFLNIGIYTIYASVVLAVISLCVYVYDNIAVVFGGNSEEKLI</sequence>
<evidence type="ECO:0000256" key="14">
    <source>
        <dbReference type="ARBA" id="ARBA00023264"/>
    </source>
</evidence>
<reference evidence="19 20" key="1">
    <citation type="submission" date="2018-04" db="EMBL/GenBank/DDBJ databases">
        <title>Genomic Encyclopedia of Type Strains, Phase IV (KMG-IV): sequencing the most valuable type-strain genomes for metagenomic binning, comparative biology and taxonomic classification.</title>
        <authorList>
            <person name="Goeker M."/>
        </authorList>
    </citation>
    <scope>NUCLEOTIDE SEQUENCE [LARGE SCALE GENOMIC DNA]</scope>
    <source>
        <strain evidence="19 20">DSM 20705</strain>
    </source>
</reference>
<comment type="similarity">
    <text evidence="4 17">Belongs to the CDP-alcohol phosphatidyltransferase class-I family.</text>
</comment>
<evidence type="ECO:0000256" key="6">
    <source>
        <dbReference type="ARBA" id="ARBA00014944"/>
    </source>
</evidence>
<keyword evidence="11" id="KW-0443">Lipid metabolism</keyword>
<accession>A0A2U1E2Q3</accession>
<name>A0A2U1E2Q3_9FIRM</name>
<keyword evidence="10 18" id="KW-1133">Transmembrane helix</keyword>
<feature type="transmembrane region" description="Helical" evidence="18">
    <location>
        <begin position="114"/>
        <end position="136"/>
    </location>
</feature>
<dbReference type="GO" id="GO:0006655">
    <property type="term" value="P:phosphatidylglycerol biosynthetic process"/>
    <property type="evidence" value="ECO:0007669"/>
    <property type="project" value="UniProtKB-UniPathway"/>
</dbReference>
<evidence type="ECO:0000256" key="13">
    <source>
        <dbReference type="ARBA" id="ARBA00023209"/>
    </source>
</evidence>
<comment type="subcellular location">
    <subcellularLocation>
        <location evidence="2">Membrane</location>
        <topology evidence="2">Multi-pass membrane protein</topology>
    </subcellularLocation>
</comment>
<dbReference type="PROSITE" id="PS00379">
    <property type="entry name" value="CDP_ALCOHOL_P_TRANSF"/>
    <property type="match status" value="1"/>
</dbReference>
<evidence type="ECO:0000256" key="3">
    <source>
        <dbReference type="ARBA" id="ARBA00005042"/>
    </source>
</evidence>
<dbReference type="PANTHER" id="PTHR14269">
    <property type="entry name" value="CDP-DIACYLGLYCEROL--GLYCEROL-3-PHOSPHATE 3-PHOSPHATIDYLTRANSFERASE-RELATED"/>
    <property type="match status" value="1"/>
</dbReference>
<evidence type="ECO:0000256" key="17">
    <source>
        <dbReference type="RuleBase" id="RU003750"/>
    </source>
</evidence>
<organism evidence="19 20">
    <name type="scientific">Ezakiella coagulans</name>
    <dbReference type="NCBI Taxonomy" id="46507"/>
    <lineage>
        <taxon>Bacteria</taxon>
        <taxon>Bacillati</taxon>
        <taxon>Bacillota</taxon>
        <taxon>Tissierellia</taxon>
        <taxon>Ezakiella</taxon>
    </lineage>
</organism>
<evidence type="ECO:0000256" key="5">
    <source>
        <dbReference type="ARBA" id="ARBA00013170"/>
    </source>
</evidence>
<dbReference type="InterPro" id="IPR050324">
    <property type="entry name" value="CDP-alcohol_PTase-I"/>
</dbReference>
<dbReference type="UniPathway" id="UPA00084">
    <property type="reaction ID" value="UER00503"/>
</dbReference>
<feature type="transmembrane region" description="Helical" evidence="18">
    <location>
        <begin position="69"/>
        <end position="94"/>
    </location>
</feature>
<evidence type="ECO:0000256" key="18">
    <source>
        <dbReference type="SAM" id="Phobius"/>
    </source>
</evidence>
<dbReference type="InterPro" id="IPR000462">
    <property type="entry name" value="CDP-OH_P_trans"/>
</dbReference>
<dbReference type="RefSeq" id="WP_116480244.1">
    <property type="nucleotide sequence ID" value="NZ_QEKV01000006.1"/>
</dbReference>
<comment type="catalytic activity">
    <reaction evidence="15">
        <text>a CDP-1,2-diacyl-sn-glycerol + sn-glycerol 3-phosphate = a 1,2-diacyl-sn-glycero-3-phospho-(1'-sn-glycero-3'-phosphate) + CMP + H(+)</text>
        <dbReference type="Rhea" id="RHEA:12593"/>
        <dbReference type="ChEBI" id="CHEBI:15378"/>
        <dbReference type="ChEBI" id="CHEBI:57597"/>
        <dbReference type="ChEBI" id="CHEBI:58332"/>
        <dbReference type="ChEBI" id="CHEBI:60110"/>
        <dbReference type="ChEBI" id="CHEBI:60377"/>
        <dbReference type="EC" id="2.7.8.5"/>
    </reaction>
</comment>
<dbReference type="InterPro" id="IPR048254">
    <property type="entry name" value="CDP_ALCOHOL_P_TRANSF_CS"/>
</dbReference>
<evidence type="ECO:0000256" key="7">
    <source>
        <dbReference type="ARBA" id="ARBA00022516"/>
    </source>
</evidence>
<keyword evidence="9 18" id="KW-0812">Transmembrane</keyword>
<protein>
    <recommendedName>
        <fullName evidence="6 16">CDP-diacylglycerol--glycerol-3-phosphate 3-phosphatidyltransferase</fullName>
        <ecNumber evidence="5 16">2.7.8.5</ecNumber>
    </recommendedName>
</protein>
<comment type="function">
    <text evidence="1">This protein catalyzes the committed step to the synthesis of the acidic phospholipids.</text>
</comment>
<dbReference type="Proteomes" id="UP000245793">
    <property type="component" value="Unassembled WGS sequence"/>
</dbReference>
<dbReference type="NCBIfam" id="TIGR00560">
    <property type="entry name" value="pgsA"/>
    <property type="match status" value="1"/>
</dbReference>
<keyword evidence="7" id="KW-0444">Lipid biosynthesis</keyword>
<keyword evidence="14" id="KW-1208">Phospholipid metabolism</keyword>
<dbReference type="GO" id="GO:0008444">
    <property type="term" value="F:CDP-diacylglycerol-glycerol-3-phosphate 3-phosphatidyltransferase activity"/>
    <property type="evidence" value="ECO:0007669"/>
    <property type="project" value="UniProtKB-UniRule"/>
</dbReference>
<dbReference type="EC" id="2.7.8.5" evidence="5 16"/>
<feature type="transmembrane region" description="Helical" evidence="18">
    <location>
        <begin position="7"/>
        <end position="24"/>
    </location>
</feature>
<evidence type="ECO:0000256" key="12">
    <source>
        <dbReference type="ARBA" id="ARBA00023136"/>
    </source>
</evidence>
<dbReference type="PANTHER" id="PTHR14269:SF62">
    <property type="entry name" value="CDP-DIACYLGLYCEROL--GLYCEROL-3-PHOSPHATE 3-PHOSPHATIDYLTRANSFERASE 1, CHLOROPLASTIC"/>
    <property type="match status" value="1"/>
</dbReference>
<evidence type="ECO:0000256" key="4">
    <source>
        <dbReference type="ARBA" id="ARBA00010441"/>
    </source>
</evidence>
<evidence type="ECO:0000256" key="15">
    <source>
        <dbReference type="ARBA" id="ARBA00048586"/>
    </source>
</evidence>